<feature type="binding site" evidence="10">
    <location>
        <position position="335"/>
    </location>
    <ligand>
        <name>Mg(2+)</name>
        <dbReference type="ChEBI" id="CHEBI:18420"/>
    </ligand>
</feature>
<evidence type="ECO:0000313" key="13">
    <source>
        <dbReference type="Ensembl" id="ENSGMOP00000065091.1"/>
    </source>
</evidence>
<dbReference type="InterPro" id="IPR001357">
    <property type="entry name" value="BRCT_dom"/>
</dbReference>
<comment type="subcellular location">
    <subcellularLocation>
        <location evidence="2 9">Nucleus</location>
    </subcellularLocation>
</comment>
<dbReference type="InterPro" id="IPR043519">
    <property type="entry name" value="NT_sf"/>
</dbReference>
<dbReference type="AlphaFoldDB" id="A0A8C5CRU6"/>
<keyword evidence="14" id="KW-1185">Reference proteome</keyword>
<dbReference type="InterPro" id="IPR022312">
    <property type="entry name" value="DNA_pol_X"/>
</dbReference>
<dbReference type="EC" id="2.7.7.7" evidence="9"/>
<dbReference type="SUPFAM" id="SSF52113">
    <property type="entry name" value="BRCT domain"/>
    <property type="match status" value="1"/>
</dbReference>
<dbReference type="PANTHER" id="PTHR11276:SF21">
    <property type="entry name" value="DNA NUCLEOTIDYLEXOTRANSFERASE"/>
    <property type="match status" value="1"/>
</dbReference>
<evidence type="ECO:0000313" key="14">
    <source>
        <dbReference type="Proteomes" id="UP000694546"/>
    </source>
</evidence>
<dbReference type="Pfam" id="PF10391">
    <property type="entry name" value="DNA_pol_lambd_f"/>
    <property type="match status" value="1"/>
</dbReference>
<evidence type="ECO:0000256" key="7">
    <source>
        <dbReference type="ARBA" id="ARBA00022842"/>
    </source>
</evidence>
<dbReference type="SUPFAM" id="SSF81301">
    <property type="entry name" value="Nucleotidyltransferase"/>
    <property type="match status" value="1"/>
</dbReference>
<protein>
    <recommendedName>
        <fullName evidence="9">DNA-directed DNA/RNA polymerase mu</fullName>
        <ecNumber evidence="9">2.7.7.7</ecNumber>
    </recommendedName>
</protein>
<evidence type="ECO:0000256" key="8">
    <source>
        <dbReference type="ARBA" id="ARBA00023242"/>
    </source>
</evidence>
<dbReference type="Pfam" id="PF14791">
    <property type="entry name" value="DNA_pol_B_thumb"/>
    <property type="match status" value="1"/>
</dbReference>
<accession>A0A8C5CRU6</accession>
<evidence type="ECO:0000256" key="3">
    <source>
        <dbReference type="ARBA" id="ARBA00008323"/>
    </source>
</evidence>
<dbReference type="PRINTS" id="PR00871">
    <property type="entry name" value="DNAPOLXTDT"/>
</dbReference>
<dbReference type="OrthoDB" id="205514at2759"/>
<evidence type="ECO:0000256" key="10">
    <source>
        <dbReference type="PIRSR" id="PIRSR000817-1"/>
    </source>
</evidence>
<dbReference type="PIRSF" id="PIRSF000817">
    <property type="entry name" value="DNA_NT"/>
    <property type="match status" value="1"/>
</dbReference>
<keyword evidence="5 9" id="KW-0548">Nucleotidyltransferase</keyword>
<keyword evidence="6 9" id="KW-0479">Metal-binding</keyword>
<dbReference type="Proteomes" id="UP000694546">
    <property type="component" value="Chromosome 15"/>
</dbReference>
<evidence type="ECO:0000256" key="5">
    <source>
        <dbReference type="ARBA" id="ARBA00022695"/>
    </source>
</evidence>
<dbReference type="Pfam" id="PF14792">
    <property type="entry name" value="DNA_pol_B_palm"/>
    <property type="match status" value="1"/>
</dbReference>
<dbReference type="Gene3D" id="1.10.150.20">
    <property type="entry name" value="5' to 3' exonuclease, C-terminal subdomain"/>
    <property type="match status" value="1"/>
</dbReference>
<gene>
    <name evidence="13" type="primary">dntt</name>
</gene>
<dbReference type="InterPro" id="IPR036420">
    <property type="entry name" value="BRCT_dom_sf"/>
</dbReference>
<dbReference type="GO" id="GO:0006303">
    <property type="term" value="P:double-strand break repair via nonhomologous end joining"/>
    <property type="evidence" value="ECO:0007669"/>
    <property type="project" value="TreeGrafter"/>
</dbReference>
<dbReference type="InterPro" id="IPR018944">
    <property type="entry name" value="DNA_pol_lambd_fingers_domain"/>
</dbReference>
<dbReference type="GeneTree" id="ENSGT00940000158584"/>
<dbReference type="InterPro" id="IPR019843">
    <property type="entry name" value="DNA_pol-X_BS"/>
</dbReference>
<dbReference type="Gene3D" id="1.10.150.110">
    <property type="entry name" value="DNA polymerase beta, N-terminal domain-like"/>
    <property type="match status" value="1"/>
</dbReference>
<dbReference type="SUPFAM" id="SSF47802">
    <property type="entry name" value="DNA polymerase beta, N-terminal domain-like"/>
    <property type="match status" value="1"/>
</dbReference>
<feature type="binding site" evidence="10">
    <location>
        <position position="425"/>
    </location>
    <ligand>
        <name>Mg(2+)</name>
        <dbReference type="ChEBI" id="CHEBI:18420"/>
    </ligand>
</feature>
<name>A0A8C5CRU6_GADMO</name>
<dbReference type="Pfam" id="PF14716">
    <property type="entry name" value="HHH_8"/>
    <property type="match status" value="1"/>
</dbReference>
<feature type="region of interest" description="Disordered" evidence="11">
    <location>
        <begin position="1"/>
        <end position="24"/>
    </location>
</feature>
<comment type="function">
    <text evidence="9">Gap-filling polymerase involved in repair of DNA double-strand breaks by non-homologous end joining (NHEJ).</text>
</comment>
<dbReference type="GO" id="GO:0046872">
    <property type="term" value="F:metal ion binding"/>
    <property type="evidence" value="ECO:0007669"/>
    <property type="project" value="UniProtKB-UniRule"/>
</dbReference>
<dbReference type="OMA" id="PKVINLW"/>
<dbReference type="InterPro" id="IPR001726">
    <property type="entry name" value="TdT/Mu"/>
</dbReference>
<dbReference type="GO" id="GO:0003677">
    <property type="term" value="F:DNA binding"/>
    <property type="evidence" value="ECO:0007669"/>
    <property type="project" value="UniProtKB-UniRule"/>
</dbReference>
<dbReference type="InterPro" id="IPR029398">
    <property type="entry name" value="PolB_thumb"/>
</dbReference>
<dbReference type="GO" id="GO:0006304">
    <property type="term" value="P:DNA modification"/>
    <property type="evidence" value="ECO:0007669"/>
    <property type="project" value="UniProtKB-KW"/>
</dbReference>
<dbReference type="InterPro" id="IPR028207">
    <property type="entry name" value="DNA_pol_B_palm_palm"/>
</dbReference>
<feature type="domain" description="BRCT" evidence="12">
    <location>
        <begin position="26"/>
        <end position="123"/>
    </location>
</feature>
<dbReference type="PIRSF" id="PIRSF501176">
    <property type="entry name" value="DNApol_mu"/>
    <property type="match status" value="1"/>
</dbReference>
<dbReference type="InterPro" id="IPR002054">
    <property type="entry name" value="DNA-dir_DNA_pol_X"/>
</dbReference>
<dbReference type="GO" id="GO:0005634">
    <property type="term" value="C:nucleus"/>
    <property type="evidence" value="ECO:0007669"/>
    <property type="project" value="UniProtKB-SubCell"/>
</dbReference>
<feature type="binding site" evidence="10">
    <location>
        <position position="333"/>
    </location>
    <ligand>
        <name>Mg(2+)</name>
        <dbReference type="ChEBI" id="CHEBI:18420"/>
    </ligand>
</feature>
<dbReference type="Ensembl" id="ENSGMOT00000033105.1">
    <property type="protein sequence ID" value="ENSGMOP00000065091.1"/>
    <property type="gene ID" value="ENSGMOG00000010230.2"/>
</dbReference>
<keyword evidence="7 9" id="KW-0460">Magnesium</keyword>
<evidence type="ECO:0000256" key="1">
    <source>
        <dbReference type="ARBA" id="ARBA00001946"/>
    </source>
</evidence>
<dbReference type="GO" id="GO:0003887">
    <property type="term" value="F:DNA-directed DNA polymerase activity"/>
    <property type="evidence" value="ECO:0007669"/>
    <property type="project" value="UniProtKB-UniRule"/>
</dbReference>
<evidence type="ECO:0000256" key="4">
    <source>
        <dbReference type="ARBA" id="ARBA00022679"/>
    </source>
</evidence>
<organism evidence="13 14">
    <name type="scientific">Gadus morhua</name>
    <name type="common">Atlantic cod</name>
    <dbReference type="NCBI Taxonomy" id="8049"/>
    <lineage>
        <taxon>Eukaryota</taxon>
        <taxon>Metazoa</taxon>
        <taxon>Chordata</taxon>
        <taxon>Craniata</taxon>
        <taxon>Vertebrata</taxon>
        <taxon>Euteleostomi</taxon>
        <taxon>Actinopterygii</taxon>
        <taxon>Neopterygii</taxon>
        <taxon>Teleostei</taxon>
        <taxon>Neoteleostei</taxon>
        <taxon>Acanthomorphata</taxon>
        <taxon>Zeiogadaria</taxon>
        <taxon>Gadariae</taxon>
        <taxon>Gadiformes</taxon>
        <taxon>Gadoidei</taxon>
        <taxon>Gadidae</taxon>
        <taxon>Gadus</taxon>
    </lineage>
</organism>
<dbReference type="Gene3D" id="3.30.210.10">
    <property type="entry name" value="DNA polymerase, thumb domain"/>
    <property type="match status" value="1"/>
</dbReference>
<evidence type="ECO:0000256" key="11">
    <source>
        <dbReference type="SAM" id="MobiDB-lite"/>
    </source>
</evidence>
<comment type="catalytic activity">
    <reaction evidence="9">
        <text>DNA(n) + a 2'-deoxyribonucleoside 5'-triphosphate = DNA(n+1) + diphosphate</text>
        <dbReference type="Rhea" id="RHEA:22508"/>
        <dbReference type="Rhea" id="RHEA-COMP:17339"/>
        <dbReference type="Rhea" id="RHEA-COMP:17340"/>
        <dbReference type="ChEBI" id="CHEBI:33019"/>
        <dbReference type="ChEBI" id="CHEBI:61560"/>
        <dbReference type="ChEBI" id="CHEBI:173112"/>
        <dbReference type="EC" id="2.7.7.7"/>
    </reaction>
</comment>
<keyword evidence="4 9" id="KW-0808">Transferase</keyword>
<evidence type="ECO:0000256" key="9">
    <source>
        <dbReference type="PIRNR" id="PIRNR000817"/>
    </source>
</evidence>
<dbReference type="PANTHER" id="PTHR11276">
    <property type="entry name" value="DNA POLYMERASE TYPE-X FAMILY MEMBER"/>
    <property type="match status" value="1"/>
</dbReference>
<dbReference type="PROSITE" id="PS50172">
    <property type="entry name" value="BRCT"/>
    <property type="match status" value="1"/>
</dbReference>
<dbReference type="GO" id="GO:0003912">
    <property type="term" value="F:DNA nucleotidylexotransferase activity"/>
    <property type="evidence" value="ECO:0007669"/>
    <property type="project" value="UniProtKB-KW"/>
</dbReference>
<dbReference type="CDD" id="cd00141">
    <property type="entry name" value="NT_POLXc"/>
    <property type="match status" value="1"/>
</dbReference>
<reference evidence="13" key="2">
    <citation type="submission" date="2025-09" db="UniProtKB">
        <authorList>
            <consortium name="Ensembl"/>
        </authorList>
    </citation>
    <scope>IDENTIFICATION</scope>
</reference>
<dbReference type="SMART" id="SM00483">
    <property type="entry name" value="POLXc"/>
    <property type="match status" value="1"/>
</dbReference>
<evidence type="ECO:0000256" key="6">
    <source>
        <dbReference type="ARBA" id="ARBA00022723"/>
    </source>
</evidence>
<dbReference type="InterPro" id="IPR010996">
    <property type="entry name" value="HHH_MUS81"/>
</dbReference>
<reference evidence="13" key="1">
    <citation type="submission" date="2025-08" db="UniProtKB">
        <authorList>
            <consortium name="Ensembl"/>
        </authorList>
    </citation>
    <scope>IDENTIFICATION</scope>
</reference>
<dbReference type="PRINTS" id="PR00869">
    <property type="entry name" value="DNAPOLX"/>
</dbReference>
<sequence>MLHATMLPPMRKRQRRTEGTEGPRYGVEVKFPDVRLYLVEKKMGATRRGFLAQLARAKGFLVEDVLSERVTHVVSEQNQAQELWQWLRRQALNNLPTLHVLDIGWFTDSMREGRPVTLEARHHIQDILPEASTHLPVVVLSRYACQRRTSTENHNEIFTDAFEVMAESYEFSQCDGQCLAFRRAASVLKSVPWPVERLGAATRLPCLGEHTRAVMEEILQCGRSFEVEKILCNDRYQRLKLFTSVFGVGPKTAEKWHRGGLRTLNDALEDPGVELNSMQKAGFRHHGDISRAVSRAEALALGEILHQAALGISAHAVLVLTGGFRRGKEFGHDVDFLLSTPEQGKEETLLLSLVDSLRRQGILLYCDHHPSTFDINNLPGVSFEAMDHFAKSFLILRLEDRQVEGGVQRPEGQHDGRSWRAVRVDVVAPPMERYAFTLLGWTGSRQFERDLRRFARKEKRMLLDNHGLWDKTKKEFLPAEREEDIFAHLGLEYLEPQLRNA</sequence>
<proteinExistence type="inferred from homology"/>
<dbReference type="SMART" id="SM00292">
    <property type="entry name" value="BRCT"/>
    <property type="match status" value="1"/>
</dbReference>
<dbReference type="SUPFAM" id="SSF81585">
    <property type="entry name" value="PsbU/PolX domain-like"/>
    <property type="match status" value="1"/>
</dbReference>
<comment type="cofactor">
    <cofactor evidence="1 9 10">
        <name>Mg(2+)</name>
        <dbReference type="ChEBI" id="CHEBI:18420"/>
    </cofactor>
</comment>
<dbReference type="InterPro" id="IPR037160">
    <property type="entry name" value="DNA_Pol_thumb_sf"/>
</dbReference>
<keyword evidence="8 9" id="KW-0539">Nucleus</keyword>
<dbReference type="InterPro" id="IPR027421">
    <property type="entry name" value="DNA_pol_lamdba_lyase_dom_sf"/>
</dbReference>
<dbReference type="Gene3D" id="3.30.460.10">
    <property type="entry name" value="Beta Polymerase, domain 2"/>
    <property type="match status" value="1"/>
</dbReference>
<dbReference type="Gene3D" id="3.40.50.10190">
    <property type="entry name" value="BRCT domain"/>
    <property type="match status" value="1"/>
</dbReference>
<comment type="similarity">
    <text evidence="3 9">Belongs to the DNA polymerase type-X family.</text>
</comment>
<evidence type="ECO:0000256" key="2">
    <source>
        <dbReference type="ARBA" id="ARBA00004123"/>
    </source>
</evidence>
<dbReference type="InterPro" id="IPR027249">
    <property type="entry name" value="DNA/RNApol_mu"/>
</dbReference>
<evidence type="ECO:0000259" key="12">
    <source>
        <dbReference type="PROSITE" id="PS50172"/>
    </source>
</evidence>
<dbReference type="PROSITE" id="PS00522">
    <property type="entry name" value="DNA_POLYMERASE_X"/>
    <property type="match status" value="1"/>
</dbReference>